<name>A0A4P9W8K8_9FUNG</name>
<gene>
    <name evidence="1" type="ORF">BDK51DRAFT_36943</name>
</gene>
<organism evidence="1 2">
    <name type="scientific">Blyttiomyces helicus</name>
    <dbReference type="NCBI Taxonomy" id="388810"/>
    <lineage>
        <taxon>Eukaryota</taxon>
        <taxon>Fungi</taxon>
        <taxon>Fungi incertae sedis</taxon>
        <taxon>Chytridiomycota</taxon>
        <taxon>Chytridiomycota incertae sedis</taxon>
        <taxon>Chytridiomycetes</taxon>
        <taxon>Chytridiomycetes incertae sedis</taxon>
        <taxon>Blyttiomyces</taxon>
    </lineage>
</organism>
<sequence length="194" mass="20510">MGRKARTLSTIATVNPKTFSATATGWIHIPPAWASHRALSAAQDTGSGRAARGACVAHTPRRRAGYGRASQYRGRVLSYPRTSEAAASGQGPVTDLTGGDPLNLTGCALDNRTTQPRLDGTSPTSFLFDLLVRSAAPLFYAAQQAQIFTSASSQVPVAMAMRTKTSMAAADSADVPNRQVFAVKEHHRLTGDII</sequence>
<reference evidence="2" key="1">
    <citation type="journal article" date="2018" name="Nat. Microbiol.">
        <title>Leveraging single-cell genomics to expand the fungal tree of life.</title>
        <authorList>
            <person name="Ahrendt S.R."/>
            <person name="Quandt C.A."/>
            <person name="Ciobanu D."/>
            <person name="Clum A."/>
            <person name="Salamov A."/>
            <person name="Andreopoulos B."/>
            <person name="Cheng J.F."/>
            <person name="Woyke T."/>
            <person name="Pelin A."/>
            <person name="Henrissat B."/>
            <person name="Reynolds N.K."/>
            <person name="Benny G.L."/>
            <person name="Smith M.E."/>
            <person name="James T.Y."/>
            <person name="Grigoriev I.V."/>
        </authorList>
    </citation>
    <scope>NUCLEOTIDE SEQUENCE [LARGE SCALE GENOMIC DNA]</scope>
</reference>
<evidence type="ECO:0000313" key="1">
    <source>
        <dbReference type="EMBL" id="RKO88452.1"/>
    </source>
</evidence>
<protein>
    <submittedName>
        <fullName evidence="1">Uncharacterized protein</fullName>
    </submittedName>
</protein>
<dbReference type="Proteomes" id="UP000269721">
    <property type="component" value="Unassembled WGS sequence"/>
</dbReference>
<dbReference type="EMBL" id="KZ996704">
    <property type="protein sequence ID" value="RKO88452.1"/>
    <property type="molecule type" value="Genomic_DNA"/>
</dbReference>
<proteinExistence type="predicted"/>
<keyword evidence="2" id="KW-1185">Reference proteome</keyword>
<evidence type="ECO:0000313" key="2">
    <source>
        <dbReference type="Proteomes" id="UP000269721"/>
    </source>
</evidence>
<dbReference type="AlphaFoldDB" id="A0A4P9W8K8"/>
<accession>A0A4P9W8K8</accession>